<dbReference type="EMBL" id="CABEEP010000001">
    <property type="protein sequence ID" value="VTQ69672.1"/>
    <property type="molecule type" value="Genomic_DNA"/>
</dbReference>
<sequence length="136" mass="16154">MDKWMDIKEIEQLILALRKREYNDENNKEVKQNITLALEKIDSLKQECLQKIQYSKSKGIESILYLLKTEAEIINVIGVVTYSDFSDQQTLAAYLERESEYTYREYIEDIQYYAKDFQNIGILPQFYIKTVSNTEN</sequence>
<organism evidence="1 2">
    <name type="scientific">Enterococcus hirae</name>
    <dbReference type="NCBI Taxonomy" id="1354"/>
    <lineage>
        <taxon>Bacteria</taxon>
        <taxon>Bacillati</taxon>
        <taxon>Bacillota</taxon>
        <taxon>Bacilli</taxon>
        <taxon>Lactobacillales</taxon>
        <taxon>Enterococcaceae</taxon>
        <taxon>Enterococcus</taxon>
    </lineage>
</organism>
<accession>A0A449E695</accession>
<evidence type="ECO:0000313" key="2">
    <source>
        <dbReference type="Proteomes" id="UP000352698"/>
    </source>
</evidence>
<name>A0A449E695_ENTHR</name>
<dbReference type="Proteomes" id="UP000352698">
    <property type="component" value="Unassembled WGS sequence"/>
</dbReference>
<protein>
    <submittedName>
        <fullName evidence="1">Uncharacterized protein</fullName>
    </submittedName>
</protein>
<reference evidence="1 2" key="1">
    <citation type="submission" date="2019-05" db="EMBL/GenBank/DDBJ databases">
        <authorList>
            <consortium name="Pathogen Informatics"/>
        </authorList>
    </citation>
    <scope>NUCLEOTIDE SEQUENCE [LARGE SCALE GENOMIC DNA]</scope>
    <source>
        <strain evidence="1 2">NCTC12204</strain>
    </source>
</reference>
<dbReference type="RefSeq" id="WP_010736990.1">
    <property type="nucleotide sequence ID" value="NZ_AP027299.1"/>
</dbReference>
<proteinExistence type="predicted"/>
<evidence type="ECO:0000313" key="1">
    <source>
        <dbReference type="EMBL" id="VTQ69672.1"/>
    </source>
</evidence>
<dbReference type="AlphaFoldDB" id="A0A449E695"/>
<gene>
    <name evidence="1" type="ORF">NCTC12204_02487</name>
</gene>
<comment type="caution">
    <text evidence="1">The sequence shown here is derived from an EMBL/GenBank/DDBJ whole genome shotgun (WGS) entry which is preliminary data.</text>
</comment>